<sequence>MKIHLIALSHKIEPWAQAGVEQFIKRFPPEWRLTIKELKPEDRSSGKPVDQILAKEAERIRQAIPAGSLVVALDERGTDHSSKTLAMDLLKWHEAGEQLCLLIGSADGLDPQLKAECRAMWRLSSLTLPHALARVLVTEALYRAWSILSNHPYHRE</sequence>
<feature type="binding site" evidence="6">
    <location>
        <position position="73"/>
    </location>
    <ligand>
        <name>S-adenosyl-L-methionine</name>
        <dbReference type="ChEBI" id="CHEBI:59789"/>
    </ligand>
</feature>
<evidence type="ECO:0000313" key="7">
    <source>
        <dbReference type="EMBL" id="GLR24932.1"/>
    </source>
</evidence>
<evidence type="ECO:0000313" key="8">
    <source>
        <dbReference type="Proteomes" id="UP001156664"/>
    </source>
</evidence>
<comment type="subunit">
    <text evidence="6">Homodimer.</text>
</comment>
<organism evidence="7 8">
    <name type="scientific">Limnobacter litoralis</name>
    <dbReference type="NCBI Taxonomy" id="481366"/>
    <lineage>
        <taxon>Bacteria</taxon>
        <taxon>Pseudomonadati</taxon>
        <taxon>Pseudomonadota</taxon>
        <taxon>Betaproteobacteria</taxon>
        <taxon>Burkholderiales</taxon>
        <taxon>Burkholderiaceae</taxon>
        <taxon>Limnobacter</taxon>
    </lineage>
</organism>
<keyword evidence="6" id="KW-0963">Cytoplasm</keyword>
<dbReference type="EMBL" id="BSOJ01000001">
    <property type="protein sequence ID" value="GLR24932.1"/>
    <property type="molecule type" value="Genomic_DNA"/>
</dbReference>
<dbReference type="EC" id="2.1.1.177" evidence="6"/>
<keyword evidence="2 6" id="KW-0489">Methyltransferase</keyword>
<reference evidence="8" key="1">
    <citation type="journal article" date="2019" name="Int. J. Syst. Evol. Microbiol.">
        <title>The Global Catalogue of Microorganisms (GCM) 10K type strain sequencing project: providing services to taxonomists for standard genome sequencing and annotation.</title>
        <authorList>
            <consortium name="The Broad Institute Genomics Platform"/>
            <consortium name="The Broad Institute Genome Sequencing Center for Infectious Disease"/>
            <person name="Wu L."/>
            <person name="Ma J."/>
        </authorList>
    </citation>
    <scope>NUCLEOTIDE SEQUENCE [LARGE SCALE GENOMIC DNA]</scope>
    <source>
        <strain evidence="8">NBRC 105857</strain>
    </source>
</reference>
<dbReference type="InterPro" id="IPR003742">
    <property type="entry name" value="RlmH-like"/>
</dbReference>
<evidence type="ECO:0000256" key="3">
    <source>
        <dbReference type="ARBA" id="ARBA00022679"/>
    </source>
</evidence>
<evidence type="ECO:0000256" key="5">
    <source>
        <dbReference type="ARBA" id="ARBA00038303"/>
    </source>
</evidence>
<dbReference type="PANTHER" id="PTHR33603:SF1">
    <property type="entry name" value="RIBOSOMAL RNA LARGE SUBUNIT METHYLTRANSFERASE H"/>
    <property type="match status" value="1"/>
</dbReference>
<comment type="similarity">
    <text evidence="5 6">Belongs to the RNA methyltransferase RlmH family.</text>
</comment>
<dbReference type="PANTHER" id="PTHR33603">
    <property type="entry name" value="METHYLTRANSFERASE"/>
    <property type="match status" value="1"/>
</dbReference>
<protein>
    <recommendedName>
        <fullName evidence="6">Ribosomal RNA large subunit methyltransferase H</fullName>
        <ecNumber evidence="6">2.1.1.177</ecNumber>
    </recommendedName>
    <alternativeName>
        <fullName evidence="6">23S rRNA (pseudouridine1915-N3)-methyltransferase</fullName>
    </alternativeName>
    <alternativeName>
        <fullName evidence="6">23S rRNA m3Psi1915 methyltransferase</fullName>
    </alternativeName>
    <alternativeName>
        <fullName evidence="6">rRNA (pseudouridine-N3-)-methyltransferase RlmH</fullName>
    </alternativeName>
</protein>
<dbReference type="Pfam" id="PF02590">
    <property type="entry name" value="SPOUT_MTase"/>
    <property type="match status" value="1"/>
</dbReference>
<dbReference type="CDD" id="cd18081">
    <property type="entry name" value="RlmH-like"/>
    <property type="match status" value="1"/>
</dbReference>
<dbReference type="Gene3D" id="3.40.1280.10">
    <property type="match status" value="1"/>
</dbReference>
<name>A0ABQ5YR67_9BURK</name>
<dbReference type="RefSeq" id="WP_284279212.1">
    <property type="nucleotide sequence ID" value="NZ_BSOJ01000001.1"/>
</dbReference>
<gene>
    <name evidence="6 7" type="primary">rlmH</name>
    <name evidence="7" type="ORF">GCM10007875_00190</name>
</gene>
<proteinExistence type="inferred from homology"/>
<comment type="catalytic activity">
    <reaction evidence="6">
        <text>pseudouridine(1915) in 23S rRNA + S-adenosyl-L-methionine = N(3)-methylpseudouridine(1915) in 23S rRNA + S-adenosyl-L-homocysteine + H(+)</text>
        <dbReference type="Rhea" id="RHEA:42752"/>
        <dbReference type="Rhea" id="RHEA-COMP:10221"/>
        <dbReference type="Rhea" id="RHEA-COMP:10222"/>
        <dbReference type="ChEBI" id="CHEBI:15378"/>
        <dbReference type="ChEBI" id="CHEBI:57856"/>
        <dbReference type="ChEBI" id="CHEBI:59789"/>
        <dbReference type="ChEBI" id="CHEBI:65314"/>
        <dbReference type="ChEBI" id="CHEBI:74486"/>
        <dbReference type="EC" id="2.1.1.177"/>
    </reaction>
</comment>
<dbReference type="InterPro" id="IPR029026">
    <property type="entry name" value="tRNA_m1G_MTases_N"/>
</dbReference>
<dbReference type="HAMAP" id="MF_00658">
    <property type="entry name" value="23SrRNA_methyltr_H"/>
    <property type="match status" value="1"/>
</dbReference>
<keyword evidence="4 6" id="KW-0949">S-adenosyl-L-methionine</keyword>
<dbReference type="InterPro" id="IPR029028">
    <property type="entry name" value="Alpha/beta_knot_MTases"/>
</dbReference>
<feature type="binding site" evidence="6">
    <location>
        <begin position="123"/>
        <end position="128"/>
    </location>
    <ligand>
        <name>S-adenosyl-L-methionine</name>
        <dbReference type="ChEBI" id="CHEBI:59789"/>
    </ligand>
</feature>
<keyword evidence="8" id="KW-1185">Reference proteome</keyword>
<dbReference type="GO" id="GO:0008168">
    <property type="term" value="F:methyltransferase activity"/>
    <property type="evidence" value="ECO:0007669"/>
    <property type="project" value="UniProtKB-KW"/>
</dbReference>
<dbReference type="PIRSF" id="PIRSF004505">
    <property type="entry name" value="MT_bac"/>
    <property type="match status" value="1"/>
</dbReference>
<evidence type="ECO:0000256" key="2">
    <source>
        <dbReference type="ARBA" id="ARBA00022603"/>
    </source>
</evidence>
<evidence type="ECO:0000256" key="6">
    <source>
        <dbReference type="HAMAP-Rule" id="MF_00658"/>
    </source>
</evidence>
<keyword evidence="3 6" id="KW-0808">Transferase</keyword>
<evidence type="ECO:0000256" key="1">
    <source>
        <dbReference type="ARBA" id="ARBA00022552"/>
    </source>
</evidence>
<dbReference type="SUPFAM" id="SSF75217">
    <property type="entry name" value="alpha/beta knot"/>
    <property type="match status" value="1"/>
</dbReference>
<dbReference type="NCBIfam" id="NF000986">
    <property type="entry name" value="PRK00103.1-4"/>
    <property type="match status" value="1"/>
</dbReference>
<evidence type="ECO:0000256" key="4">
    <source>
        <dbReference type="ARBA" id="ARBA00022691"/>
    </source>
</evidence>
<comment type="caution">
    <text evidence="7">The sequence shown here is derived from an EMBL/GenBank/DDBJ whole genome shotgun (WGS) entry which is preliminary data.</text>
</comment>
<dbReference type="Proteomes" id="UP001156664">
    <property type="component" value="Unassembled WGS sequence"/>
</dbReference>
<accession>A0ABQ5YR67</accession>
<keyword evidence="1 6" id="KW-0698">rRNA processing</keyword>
<comment type="function">
    <text evidence="6">Specifically methylates the pseudouridine at position 1915 (m3Psi1915) in 23S rRNA.</text>
</comment>
<feature type="binding site" evidence="6">
    <location>
        <position position="104"/>
    </location>
    <ligand>
        <name>S-adenosyl-L-methionine</name>
        <dbReference type="ChEBI" id="CHEBI:59789"/>
    </ligand>
</feature>
<dbReference type="GO" id="GO:0032259">
    <property type="term" value="P:methylation"/>
    <property type="evidence" value="ECO:0007669"/>
    <property type="project" value="UniProtKB-KW"/>
</dbReference>
<comment type="subcellular location">
    <subcellularLocation>
        <location evidence="6">Cytoplasm</location>
    </subcellularLocation>
</comment>